<feature type="domain" description="Histidine kinase/HSP90-like ATPase" evidence="2">
    <location>
        <begin position="16"/>
        <end position="124"/>
    </location>
</feature>
<comment type="caution">
    <text evidence="3">The sequence shown here is derived from an EMBL/GenBank/DDBJ whole genome shotgun (WGS) entry which is preliminary data.</text>
</comment>
<comment type="similarity">
    <text evidence="1">Belongs to the DNA mismatch repair MutL/HexB family.</text>
</comment>
<feature type="non-terminal residue" evidence="3">
    <location>
        <position position="148"/>
    </location>
</feature>
<dbReference type="GO" id="GO:0140664">
    <property type="term" value="F:ATP-dependent DNA damage sensor activity"/>
    <property type="evidence" value="ECO:0007669"/>
    <property type="project" value="InterPro"/>
</dbReference>
<proteinExistence type="inferred from homology"/>
<accession>A0A0P9DER3</accession>
<reference evidence="3 4" key="1">
    <citation type="submission" date="2015-09" db="EMBL/GenBank/DDBJ databases">
        <title>Draft genome sequence of Kouleothrix aurantiaca JCM 19913.</title>
        <authorList>
            <person name="Hemp J."/>
        </authorList>
    </citation>
    <scope>NUCLEOTIDE SEQUENCE [LARGE SCALE GENOMIC DNA]</scope>
    <source>
        <strain evidence="3 4">COM-B</strain>
    </source>
</reference>
<dbReference type="PROSITE" id="PS00058">
    <property type="entry name" value="DNA_MISMATCH_REPAIR_1"/>
    <property type="match status" value="1"/>
</dbReference>
<evidence type="ECO:0000259" key="2">
    <source>
        <dbReference type="SMART" id="SM00387"/>
    </source>
</evidence>
<dbReference type="GO" id="GO:0032300">
    <property type="term" value="C:mismatch repair complex"/>
    <property type="evidence" value="ECO:0007669"/>
    <property type="project" value="InterPro"/>
</dbReference>
<dbReference type="InterPro" id="IPR038973">
    <property type="entry name" value="MutL/Mlh/Pms-like"/>
</dbReference>
<dbReference type="Pfam" id="PF02518">
    <property type="entry name" value="HATPase_c"/>
    <property type="match status" value="1"/>
</dbReference>
<dbReference type="PANTHER" id="PTHR10073:SF12">
    <property type="entry name" value="DNA MISMATCH REPAIR PROTEIN MLH1"/>
    <property type="match status" value="1"/>
</dbReference>
<evidence type="ECO:0000313" key="4">
    <source>
        <dbReference type="Proteomes" id="UP000050509"/>
    </source>
</evidence>
<organism evidence="3 4">
    <name type="scientific">Kouleothrix aurantiaca</name>
    <dbReference type="NCBI Taxonomy" id="186479"/>
    <lineage>
        <taxon>Bacteria</taxon>
        <taxon>Bacillati</taxon>
        <taxon>Chloroflexota</taxon>
        <taxon>Chloroflexia</taxon>
        <taxon>Chloroflexales</taxon>
        <taxon>Roseiflexineae</taxon>
        <taxon>Roseiflexaceae</taxon>
        <taxon>Kouleothrix</taxon>
    </lineage>
</organism>
<evidence type="ECO:0000313" key="3">
    <source>
        <dbReference type="EMBL" id="KPV54162.1"/>
    </source>
</evidence>
<dbReference type="EMBL" id="LJCR01000103">
    <property type="protein sequence ID" value="KPV54162.1"/>
    <property type="molecule type" value="Genomic_DNA"/>
</dbReference>
<dbReference type="AlphaFoldDB" id="A0A0P9DER3"/>
<name>A0A0P9DER3_9CHLR</name>
<sequence length="148" mass="15119">MKRLEQRVADQLRAGEIADRPASVARELLDNALDAGATRIAVSITGGGLREVTVADNGCGIAAGDVAMAFERYTTSKAGGAAYPGSGTLGFRGEALAAIAAVAQVICVTRATGADEAVELRVAGGEVQSTAIAAREYGTTVSVRNLFY</sequence>
<keyword evidence="4" id="KW-1185">Reference proteome</keyword>
<dbReference type="GO" id="GO:0016887">
    <property type="term" value="F:ATP hydrolysis activity"/>
    <property type="evidence" value="ECO:0007669"/>
    <property type="project" value="InterPro"/>
</dbReference>
<dbReference type="SUPFAM" id="SSF55874">
    <property type="entry name" value="ATPase domain of HSP90 chaperone/DNA topoisomerase II/histidine kinase"/>
    <property type="match status" value="1"/>
</dbReference>
<dbReference type="Gene3D" id="3.30.565.10">
    <property type="entry name" value="Histidine kinase-like ATPase, C-terminal domain"/>
    <property type="match status" value="1"/>
</dbReference>
<dbReference type="GO" id="GO:0006298">
    <property type="term" value="P:mismatch repair"/>
    <property type="evidence" value="ECO:0007669"/>
    <property type="project" value="InterPro"/>
</dbReference>
<dbReference type="InterPro" id="IPR014762">
    <property type="entry name" value="DNA_mismatch_repair_CS"/>
</dbReference>
<dbReference type="PANTHER" id="PTHR10073">
    <property type="entry name" value="DNA MISMATCH REPAIR PROTEIN MLH, PMS, MUTL"/>
    <property type="match status" value="1"/>
</dbReference>
<dbReference type="SMART" id="SM00387">
    <property type="entry name" value="HATPase_c"/>
    <property type="match status" value="1"/>
</dbReference>
<dbReference type="InterPro" id="IPR036890">
    <property type="entry name" value="HATPase_C_sf"/>
</dbReference>
<protein>
    <submittedName>
        <fullName evidence="3">DNA mismatch repair protein MutL</fullName>
    </submittedName>
</protein>
<gene>
    <name evidence="3" type="ORF">SE17_05480</name>
</gene>
<dbReference type="Proteomes" id="UP000050509">
    <property type="component" value="Unassembled WGS sequence"/>
</dbReference>
<evidence type="ECO:0000256" key="1">
    <source>
        <dbReference type="ARBA" id="ARBA00006082"/>
    </source>
</evidence>
<dbReference type="InterPro" id="IPR003594">
    <property type="entry name" value="HATPase_dom"/>
</dbReference>